<proteinExistence type="predicted"/>
<evidence type="ECO:0000256" key="1">
    <source>
        <dbReference type="SAM" id="MobiDB-lite"/>
    </source>
</evidence>
<dbReference type="RefSeq" id="XP_012333864.1">
    <property type="nucleotide sequence ID" value="XM_012478441.1"/>
</dbReference>
<dbReference type="VEuPathDB" id="PlasmoDB:AK88_00798"/>
<dbReference type="EMBL" id="KQ001650">
    <property type="protein sequence ID" value="KJP89587.1"/>
    <property type="molecule type" value="Genomic_DNA"/>
</dbReference>
<evidence type="ECO:0000313" key="2">
    <source>
        <dbReference type="EMBL" id="KJP89586.1"/>
    </source>
</evidence>
<feature type="region of interest" description="Disordered" evidence="1">
    <location>
        <begin position="1"/>
        <end position="84"/>
    </location>
</feature>
<dbReference type="Proteomes" id="UP000054561">
    <property type="component" value="Unassembled WGS sequence"/>
</dbReference>
<dbReference type="RefSeq" id="XP_012333865.1">
    <property type="nucleotide sequence ID" value="XM_012478442.1"/>
</dbReference>
<dbReference type="GeneID" id="24266111"/>
<dbReference type="OrthoDB" id="378650at2759"/>
<evidence type="ECO:0000313" key="4">
    <source>
        <dbReference type="Proteomes" id="UP000054561"/>
    </source>
</evidence>
<organism evidence="2 4">
    <name type="scientific">Plasmodium fragile</name>
    <dbReference type="NCBI Taxonomy" id="5857"/>
    <lineage>
        <taxon>Eukaryota</taxon>
        <taxon>Sar</taxon>
        <taxon>Alveolata</taxon>
        <taxon>Apicomplexa</taxon>
        <taxon>Aconoidasida</taxon>
        <taxon>Haemosporida</taxon>
        <taxon>Plasmodiidae</taxon>
        <taxon>Plasmodium</taxon>
        <taxon>Plasmodium (Plasmodium)</taxon>
    </lineage>
</organism>
<feature type="compositionally biased region" description="Low complexity" evidence="1">
    <location>
        <begin position="64"/>
        <end position="84"/>
    </location>
</feature>
<accession>A0A0D9QU09</accession>
<protein>
    <submittedName>
        <fullName evidence="2">Uncharacterized protein</fullName>
    </submittedName>
</protein>
<dbReference type="VEuPathDB" id="PlasmoDB:AK88_00797"/>
<evidence type="ECO:0000313" key="3">
    <source>
        <dbReference type="EMBL" id="KJP89587.1"/>
    </source>
</evidence>
<name>A0A0D9QU09_PLAFR</name>
<dbReference type="EMBL" id="KQ001650">
    <property type="protein sequence ID" value="KJP89586.1"/>
    <property type="molecule type" value="Genomic_DNA"/>
</dbReference>
<gene>
    <name evidence="2" type="ORF">AK88_00797</name>
    <name evidence="3" type="ORF">AK88_00798</name>
</gene>
<dbReference type="AlphaFoldDB" id="A0A0D9QU09"/>
<sequence>MQPVKKTVISKNIKIVKKPDDIGASPVKSDYGSSHKDGGQAGANSADKSKSGATDNKSKGGADSNAQKNANASKNAAGSSGGNAQVGLFSWLWRYFPKNKA</sequence>
<reference evidence="2 4" key="1">
    <citation type="submission" date="2014-03" db="EMBL/GenBank/DDBJ databases">
        <title>The Genome Sequence of Plasmodium fragile nilgiri.</title>
        <authorList>
            <consortium name="The Broad Institute Genomics Platform"/>
            <consortium name="The Broad Institute Genome Sequencing Center for Infectious Disease"/>
            <person name="Neafsey D."/>
            <person name="Duraisingh M."/>
            <person name="Young S.K."/>
            <person name="Zeng Q."/>
            <person name="Gargeya S."/>
            <person name="Abouelleil A."/>
            <person name="Alvarado L."/>
            <person name="Chapman S.B."/>
            <person name="Gainer-Dewar J."/>
            <person name="Goldberg J."/>
            <person name="Griggs A."/>
            <person name="Gujja S."/>
            <person name="Hansen M."/>
            <person name="Howarth C."/>
            <person name="Imamovic A."/>
            <person name="Larimer J."/>
            <person name="Pearson M."/>
            <person name="Poon T.W."/>
            <person name="Priest M."/>
            <person name="Roberts A."/>
            <person name="Saif S."/>
            <person name="Shea T."/>
            <person name="Sykes S."/>
            <person name="Wortman J."/>
            <person name="Nusbaum C."/>
            <person name="Birren B."/>
        </authorList>
    </citation>
    <scope>NUCLEOTIDE SEQUENCE [LARGE SCALE GENOMIC DNA]</scope>
    <source>
        <strain evidence="4">nilgiri</strain>
        <strain evidence="2">Nilgiri</strain>
    </source>
</reference>
<dbReference type="GeneID" id="24266112"/>
<keyword evidence="4" id="KW-1185">Reference proteome</keyword>